<dbReference type="OrthoDB" id="4704201at2759"/>
<dbReference type="Proteomes" id="UP000076837">
    <property type="component" value="Unassembled WGS sequence"/>
</dbReference>
<dbReference type="EMBL" id="JYNV01000130">
    <property type="protein sequence ID" value="KZM25279.1"/>
    <property type="molecule type" value="Genomic_DNA"/>
</dbReference>
<comment type="caution">
    <text evidence="1">The sequence shown here is derived from an EMBL/GenBank/DDBJ whole genome shotgun (WGS) entry which is preliminary data.</text>
</comment>
<evidence type="ECO:0000313" key="1">
    <source>
        <dbReference type="EMBL" id="KZM25279.1"/>
    </source>
</evidence>
<gene>
    <name evidence="1" type="ORF">ST47_g3573</name>
</gene>
<keyword evidence="2" id="KW-1185">Reference proteome</keyword>
<evidence type="ECO:0000313" key="2">
    <source>
        <dbReference type="Proteomes" id="UP000076837"/>
    </source>
</evidence>
<sequence>MLPQYTDETKYSRLQRKACVNLLWDGKANIVARHVSEIIDSLNPHCKDSAGVCGPSWTIECGSDGPPRKIKVTPNSQHDAKLKKGLIDALKAAIDSETKLKSPGRFTPTKGIFCEVPSFISITHRDDWNADGVPDATAFTVTNPGDDGAKASAKLRWVLGRPWLELSTALLVASSHQAVLLAISFEPVEDQYSYQPFPMYLGFVDAQTQTQRAIAHPSWT</sequence>
<dbReference type="AlphaFoldDB" id="A0A163HG46"/>
<proteinExistence type="predicted"/>
<organism evidence="1 2">
    <name type="scientific">Didymella rabiei</name>
    <name type="common">Chickpea ascochyta blight fungus</name>
    <name type="synonym">Mycosphaerella rabiei</name>
    <dbReference type="NCBI Taxonomy" id="5454"/>
    <lineage>
        <taxon>Eukaryota</taxon>
        <taxon>Fungi</taxon>
        <taxon>Dikarya</taxon>
        <taxon>Ascomycota</taxon>
        <taxon>Pezizomycotina</taxon>
        <taxon>Dothideomycetes</taxon>
        <taxon>Pleosporomycetidae</taxon>
        <taxon>Pleosporales</taxon>
        <taxon>Pleosporineae</taxon>
        <taxon>Didymellaceae</taxon>
        <taxon>Ascochyta</taxon>
    </lineage>
</organism>
<accession>A0A163HG46</accession>
<reference evidence="1 2" key="1">
    <citation type="journal article" date="2016" name="Sci. Rep.">
        <title>Draft genome sequencing and secretome analysis of fungal phytopathogen Ascochyta rabiei provides insight into the necrotrophic effector repertoire.</title>
        <authorList>
            <person name="Verma S."/>
            <person name="Gazara R.K."/>
            <person name="Nizam S."/>
            <person name="Parween S."/>
            <person name="Chattopadhyay D."/>
            <person name="Verma P.K."/>
        </authorList>
    </citation>
    <scope>NUCLEOTIDE SEQUENCE [LARGE SCALE GENOMIC DNA]</scope>
    <source>
        <strain evidence="1 2">ArDII</strain>
    </source>
</reference>
<protein>
    <submittedName>
        <fullName evidence="1">Uncharacterized protein</fullName>
    </submittedName>
</protein>
<name>A0A163HG46_DIDRA</name>